<keyword evidence="1" id="KW-0812">Transmembrane</keyword>
<keyword evidence="1" id="KW-0472">Membrane</keyword>
<feature type="transmembrane region" description="Helical" evidence="1">
    <location>
        <begin position="74"/>
        <end position="93"/>
    </location>
</feature>
<accession>A0A9D1IMY5</accession>
<evidence type="ECO:0000256" key="1">
    <source>
        <dbReference type="SAM" id="Phobius"/>
    </source>
</evidence>
<dbReference type="Proteomes" id="UP000824074">
    <property type="component" value="Unassembled WGS sequence"/>
</dbReference>
<feature type="transmembrane region" description="Helical" evidence="1">
    <location>
        <begin position="137"/>
        <end position="154"/>
    </location>
</feature>
<keyword evidence="1" id="KW-1133">Transmembrane helix</keyword>
<proteinExistence type="predicted"/>
<feature type="transmembrane region" description="Helical" evidence="1">
    <location>
        <begin position="113"/>
        <end position="131"/>
    </location>
</feature>
<reference evidence="2" key="2">
    <citation type="journal article" date="2021" name="PeerJ">
        <title>Extensive microbial diversity within the chicken gut microbiome revealed by metagenomics and culture.</title>
        <authorList>
            <person name="Gilroy R."/>
            <person name="Ravi A."/>
            <person name="Getino M."/>
            <person name="Pursley I."/>
            <person name="Horton D.L."/>
            <person name="Alikhan N.F."/>
            <person name="Baker D."/>
            <person name="Gharbi K."/>
            <person name="Hall N."/>
            <person name="Watson M."/>
            <person name="Adriaenssens E.M."/>
            <person name="Foster-Nyarko E."/>
            <person name="Jarju S."/>
            <person name="Secka A."/>
            <person name="Antonio M."/>
            <person name="Oren A."/>
            <person name="Chaudhuri R.R."/>
            <person name="La Ragione R."/>
            <person name="Hildebrand F."/>
            <person name="Pallen M.J."/>
        </authorList>
    </citation>
    <scope>NUCLEOTIDE SEQUENCE</scope>
    <source>
        <strain evidence="2">CHK193-30670</strain>
    </source>
</reference>
<dbReference type="AlphaFoldDB" id="A0A9D1IMY5"/>
<protein>
    <submittedName>
        <fullName evidence="2">Uncharacterized protein</fullName>
    </submittedName>
</protein>
<evidence type="ECO:0000313" key="3">
    <source>
        <dbReference type="Proteomes" id="UP000824074"/>
    </source>
</evidence>
<feature type="transmembrane region" description="Helical" evidence="1">
    <location>
        <begin position="166"/>
        <end position="187"/>
    </location>
</feature>
<sequence>MKMEEKNINEKLIIYKYESDTDNKKYKKQDIYNKILKRQNRNASIFSIGIFLYAFSITWLFITIDYFEEKEQNWLWLLSTLIIALVATGLMIFCSKTKPKEGIIKFKYKNEKFFYIALIFISFGVFITFLGIDINTLVTIGLILTDIGIALYIYHNKTKGTKKIGLLKKIIIILIALIISVVLGSLLNYKINQNNDYLNEYSKSAMVIYNEIDRPTLVAKSDNTWYIFTNKYGTNHYELSVSNKPENLNIVYEIDDVGIWNLYANDNYAAWVEVAEDKVTYAYYDKEENQPYELITLDYSIQKPQITNLGLYKDKIYYEVIDYENNNFQIMEYNISSAENKILYSIDDMLEMDLKYNTLNIEDNNLLATACLNGRLSIIHLDLDKTNYNPKVISTNEYNATAFSASYDDEKYALYYTSNKSDKLAIFNKNGSREKIVYKFKSNNYALYDKIKLKDNKLYWIDIKLTNNKTATDNFNLMIYDLKTKNTQKINKIFEFDVNDKTIYALGYYQDNPENVRLYEVYN</sequence>
<organism evidence="2 3">
    <name type="scientific">Candidatus Aphodocola excrementigallinarum</name>
    <dbReference type="NCBI Taxonomy" id="2840670"/>
    <lineage>
        <taxon>Bacteria</taxon>
        <taxon>Bacillati</taxon>
        <taxon>Bacillota</taxon>
        <taxon>Bacilli</taxon>
        <taxon>Candidatus Aphodocola</taxon>
    </lineage>
</organism>
<gene>
    <name evidence="2" type="ORF">IAB68_04705</name>
</gene>
<dbReference type="EMBL" id="DVMT01000047">
    <property type="protein sequence ID" value="HIU40580.1"/>
    <property type="molecule type" value="Genomic_DNA"/>
</dbReference>
<comment type="caution">
    <text evidence="2">The sequence shown here is derived from an EMBL/GenBank/DDBJ whole genome shotgun (WGS) entry which is preliminary data.</text>
</comment>
<dbReference type="SUPFAM" id="SSF82171">
    <property type="entry name" value="DPP6 N-terminal domain-like"/>
    <property type="match status" value="1"/>
</dbReference>
<reference evidence="2" key="1">
    <citation type="submission" date="2020-10" db="EMBL/GenBank/DDBJ databases">
        <authorList>
            <person name="Gilroy R."/>
        </authorList>
    </citation>
    <scope>NUCLEOTIDE SEQUENCE</scope>
    <source>
        <strain evidence="2">CHK193-30670</strain>
    </source>
</reference>
<evidence type="ECO:0000313" key="2">
    <source>
        <dbReference type="EMBL" id="HIU40580.1"/>
    </source>
</evidence>
<name>A0A9D1IMY5_9FIRM</name>
<feature type="transmembrane region" description="Helical" evidence="1">
    <location>
        <begin position="43"/>
        <end position="62"/>
    </location>
</feature>